<accession>A0A2D1GPR9</accession>
<evidence type="ECO:0000313" key="2">
    <source>
        <dbReference type="Proteomes" id="UP000229090"/>
    </source>
</evidence>
<dbReference type="GeneID" id="63210157"/>
<dbReference type="Proteomes" id="UP000229090">
    <property type="component" value="Segment"/>
</dbReference>
<proteinExistence type="predicted"/>
<protein>
    <submittedName>
        <fullName evidence="1">Uncharacterized protein</fullName>
    </submittedName>
</protein>
<dbReference type="KEGG" id="vg:63210157"/>
<reference evidence="2" key="1">
    <citation type="submission" date="2017-09" db="EMBL/GenBank/DDBJ databases">
        <authorList>
            <person name="Ehlers B."/>
            <person name="Leendertz F.H."/>
        </authorList>
    </citation>
    <scope>NUCLEOTIDE SEQUENCE [LARGE SCALE GENOMIC DNA]</scope>
</reference>
<gene>
    <name evidence="1" type="primary">54</name>
    <name evidence="1" type="ORF">SEA_KUMAO_54</name>
</gene>
<sequence>MKPLHVATAAAGAILTALCAALLAKDNRPEPEPGPWVRDYMADWVANHGLTIPVPAGWVKGKESGKWLWATNTPEWDRDWFDKRGWRFPRKWVVYNDLKVYASDSGATIELEGL</sequence>
<dbReference type="EMBL" id="MG009575">
    <property type="protein sequence ID" value="ATN94017.1"/>
    <property type="molecule type" value="Genomic_DNA"/>
</dbReference>
<dbReference type="RefSeq" id="YP_010013544.1">
    <property type="nucleotide sequence ID" value="NC_053512.1"/>
</dbReference>
<organism evidence="1 2">
    <name type="scientific">Mycobacterium phage Kumao</name>
    <dbReference type="NCBI Taxonomy" id="2041344"/>
    <lineage>
        <taxon>Viruses</taxon>
        <taxon>Duplodnaviria</taxon>
        <taxon>Heunggongvirae</taxon>
        <taxon>Uroviricota</taxon>
        <taxon>Caudoviricetes</taxon>
        <taxon>Vilmaviridae</taxon>
        <taxon>Kumaovirus</taxon>
        <taxon>Kumaovirus kumao</taxon>
    </lineage>
</organism>
<name>A0A2D1GPR9_9CAUD</name>
<evidence type="ECO:0000313" key="1">
    <source>
        <dbReference type="EMBL" id="ATN94017.1"/>
    </source>
</evidence>
<keyword evidence="2" id="KW-1185">Reference proteome</keyword>